<organism evidence="2 3">
    <name type="scientific">Thalassorhabdus alkalitolerans</name>
    <dbReference type="NCBI Taxonomy" id="2282697"/>
    <lineage>
        <taxon>Bacteria</taxon>
        <taxon>Bacillati</taxon>
        <taxon>Bacillota</taxon>
        <taxon>Bacilli</taxon>
        <taxon>Bacillales</taxon>
        <taxon>Bacillaceae</taxon>
        <taxon>Thalassorhabdus</taxon>
    </lineage>
</organism>
<comment type="caution">
    <text evidence="2">The sequence shown here is derived from an EMBL/GenBank/DDBJ whole genome shotgun (WGS) entry which is preliminary data.</text>
</comment>
<name>A0ABW0YPL8_9BACI</name>
<dbReference type="PROSITE" id="PS51257">
    <property type="entry name" value="PROKAR_LIPOPROTEIN"/>
    <property type="match status" value="1"/>
</dbReference>
<protein>
    <recommendedName>
        <fullName evidence="4">Lipoprotein</fullName>
    </recommendedName>
</protein>
<evidence type="ECO:0000313" key="2">
    <source>
        <dbReference type="EMBL" id="MFC5714415.1"/>
    </source>
</evidence>
<proteinExistence type="predicted"/>
<gene>
    <name evidence="2" type="ORF">ACFPU1_16840</name>
</gene>
<sequence length="216" mass="23956">MRKRYGLSIVTLSVVGLFVACGENSAETGTEEIKAEETENMEGEETATNSTEGVVAVEEAEEVEPGVEEQTEETPQYEQFVSDYNSFISMYFDSEALLNVDDIVPHSDYALQMNGYVTHSIKVSEKGNVIEVTLLGKTNDSQEGSRELPVALAGTMHAMDQDHFESVEEIDAFLTNETEFDKYTSEGEKRIKAETDSVEYSFINMGDGMIITVKPK</sequence>
<dbReference type="Proteomes" id="UP001596142">
    <property type="component" value="Unassembled WGS sequence"/>
</dbReference>
<evidence type="ECO:0000313" key="3">
    <source>
        <dbReference type="Proteomes" id="UP001596142"/>
    </source>
</evidence>
<keyword evidence="3" id="KW-1185">Reference proteome</keyword>
<dbReference type="EMBL" id="JBHSOZ010000016">
    <property type="protein sequence ID" value="MFC5714415.1"/>
    <property type="molecule type" value="Genomic_DNA"/>
</dbReference>
<accession>A0ABW0YPL8</accession>
<evidence type="ECO:0008006" key="4">
    <source>
        <dbReference type="Google" id="ProtNLM"/>
    </source>
</evidence>
<feature type="region of interest" description="Disordered" evidence="1">
    <location>
        <begin position="29"/>
        <end position="50"/>
    </location>
</feature>
<dbReference type="RefSeq" id="WP_385943117.1">
    <property type="nucleotide sequence ID" value="NZ_JBHSOZ010000016.1"/>
</dbReference>
<reference evidence="3" key="1">
    <citation type="journal article" date="2019" name="Int. J. Syst. Evol. Microbiol.">
        <title>The Global Catalogue of Microorganisms (GCM) 10K type strain sequencing project: providing services to taxonomists for standard genome sequencing and annotation.</title>
        <authorList>
            <consortium name="The Broad Institute Genomics Platform"/>
            <consortium name="The Broad Institute Genome Sequencing Center for Infectious Disease"/>
            <person name="Wu L."/>
            <person name="Ma J."/>
        </authorList>
    </citation>
    <scope>NUCLEOTIDE SEQUENCE [LARGE SCALE GENOMIC DNA]</scope>
    <source>
        <strain evidence="3">CECT 7184</strain>
    </source>
</reference>
<evidence type="ECO:0000256" key="1">
    <source>
        <dbReference type="SAM" id="MobiDB-lite"/>
    </source>
</evidence>